<name>A0A8T3VUQ4_METOL</name>
<feature type="transmembrane region" description="Helical" evidence="1">
    <location>
        <begin position="71"/>
        <end position="90"/>
    </location>
</feature>
<dbReference type="EMBL" id="SUTG01000003">
    <property type="protein sequence ID" value="MBE6511726.1"/>
    <property type="molecule type" value="Genomic_DNA"/>
</dbReference>
<keyword evidence="1" id="KW-0472">Membrane</keyword>
<organism evidence="2 3">
    <name type="scientific">Methanobrevibacter olleyae</name>
    <dbReference type="NCBI Taxonomy" id="294671"/>
    <lineage>
        <taxon>Archaea</taxon>
        <taxon>Methanobacteriati</taxon>
        <taxon>Methanobacteriota</taxon>
        <taxon>Methanomada group</taxon>
        <taxon>Methanobacteria</taxon>
        <taxon>Methanobacteriales</taxon>
        <taxon>Methanobacteriaceae</taxon>
        <taxon>Methanobrevibacter</taxon>
    </lineage>
</organism>
<dbReference type="InterPro" id="IPR017199">
    <property type="entry name" value="UCP037409_transporter"/>
</dbReference>
<feature type="transmembrane region" description="Helical" evidence="1">
    <location>
        <begin position="37"/>
        <end position="59"/>
    </location>
</feature>
<dbReference type="Proteomes" id="UP000732619">
    <property type="component" value="Unassembled WGS sequence"/>
</dbReference>
<gene>
    <name evidence="2" type="ORF">E7Z75_01055</name>
</gene>
<dbReference type="PIRSF" id="PIRSF037409">
    <property type="entry name" value="UCP037409_transporter"/>
    <property type="match status" value="1"/>
</dbReference>
<evidence type="ECO:0000313" key="2">
    <source>
        <dbReference type="EMBL" id="MBE6511726.1"/>
    </source>
</evidence>
<feature type="transmembrane region" description="Helical" evidence="1">
    <location>
        <begin position="166"/>
        <end position="192"/>
    </location>
</feature>
<keyword evidence="1" id="KW-1133">Transmembrane helix</keyword>
<feature type="transmembrane region" description="Helical" evidence="1">
    <location>
        <begin position="139"/>
        <end position="159"/>
    </location>
</feature>
<proteinExistence type="predicted"/>
<comment type="caution">
    <text evidence="2">The sequence shown here is derived from an EMBL/GenBank/DDBJ whole genome shotgun (WGS) entry which is preliminary data.</text>
</comment>
<sequence>MEILSALWQLGVFAAIILFGTKLGIASGLANLSKRNLALLCLGYGGGIMILSAIASLYASQMTEIINSYNSIIYLIMAVIMIFSGIYTIKEWKKHENNTMRTTRMILVAPCPCYFGSILASIIMAAPTIGLGAFSLSQYVAIAMVLVILIGYFASNVIVKFLKKPYPIVIGNFMLFLGIYFLLSSILIPNIIQAFNQSMRFLTIPSLSSLALTFLIAIGIVIMGIMISRRNDFLIKF</sequence>
<protein>
    <submittedName>
        <fullName evidence="2">Transporter</fullName>
    </submittedName>
</protein>
<keyword evidence="1" id="KW-0812">Transmembrane</keyword>
<accession>A0A8T3VUQ4</accession>
<reference evidence="2" key="1">
    <citation type="submission" date="2019-04" db="EMBL/GenBank/DDBJ databases">
        <title>Evolution of Biomass-Degrading Anaerobic Consortia Revealed by Metagenomics.</title>
        <authorList>
            <person name="Peng X."/>
        </authorList>
    </citation>
    <scope>NUCLEOTIDE SEQUENCE</scope>
    <source>
        <strain evidence="2">SIG14</strain>
    </source>
</reference>
<evidence type="ECO:0000313" key="3">
    <source>
        <dbReference type="Proteomes" id="UP000732619"/>
    </source>
</evidence>
<feature type="transmembrane region" description="Helical" evidence="1">
    <location>
        <begin position="204"/>
        <end position="227"/>
    </location>
</feature>
<dbReference type="Pfam" id="PF09930">
    <property type="entry name" value="DUF2162"/>
    <property type="match status" value="1"/>
</dbReference>
<dbReference type="AlphaFoldDB" id="A0A8T3VUQ4"/>
<feature type="transmembrane region" description="Helical" evidence="1">
    <location>
        <begin position="111"/>
        <end position="133"/>
    </location>
</feature>
<evidence type="ECO:0000256" key="1">
    <source>
        <dbReference type="SAM" id="Phobius"/>
    </source>
</evidence>
<feature type="transmembrane region" description="Helical" evidence="1">
    <location>
        <begin position="6"/>
        <end position="25"/>
    </location>
</feature>